<comment type="caution">
    <text evidence="1">The sequence shown here is derived from an EMBL/GenBank/DDBJ whole genome shotgun (WGS) entry which is preliminary data.</text>
</comment>
<dbReference type="AlphaFoldDB" id="A0A6G4UE28"/>
<feature type="non-terminal residue" evidence="1">
    <location>
        <position position="1"/>
    </location>
</feature>
<evidence type="ECO:0000313" key="2">
    <source>
        <dbReference type="Proteomes" id="UP000481583"/>
    </source>
</evidence>
<reference evidence="1 2" key="1">
    <citation type="submission" date="2020-02" db="EMBL/GenBank/DDBJ databases">
        <title>Whole-genome analyses of novel actinobacteria.</title>
        <authorList>
            <person name="Sahin N."/>
        </authorList>
    </citation>
    <scope>NUCLEOTIDE SEQUENCE [LARGE SCALE GENOMIC DNA]</scope>
    <source>
        <strain evidence="1 2">A7024</strain>
    </source>
</reference>
<accession>A0A6G4UE28</accession>
<keyword evidence="2" id="KW-1185">Reference proteome</keyword>
<name>A0A6G4UE28_9ACTN</name>
<organism evidence="1 2">
    <name type="scientific">Streptomyces coryli</name>
    <dbReference type="NCBI Taxonomy" id="1128680"/>
    <lineage>
        <taxon>Bacteria</taxon>
        <taxon>Bacillati</taxon>
        <taxon>Actinomycetota</taxon>
        <taxon>Actinomycetes</taxon>
        <taxon>Kitasatosporales</taxon>
        <taxon>Streptomycetaceae</taxon>
        <taxon>Streptomyces</taxon>
    </lineage>
</organism>
<proteinExistence type="predicted"/>
<evidence type="ECO:0000313" key="1">
    <source>
        <dbReference type="EMBL" id="NGN70292.1"/>
    </source>
</evidence>
<sequence length="97" mass="10187">GPYGPTGSATRPLIAYAAAATPAPPKKQSAAAYDQRLARYLLETATGARLFPAGGSVDLPTARWTIETEKLIHLDTPYAGHSSVRIGRLVDVDAAPQ</sequence>
<dbReference type="Proteomes" id="UP000481583">
    <property type="component" value="Unassembled WGS sequence"/>
</dbReference>
<dbReference type="RefSeq" id="WP_420824917.1">
    <property type="nucleotide sequence ID" value="NZ_JAAKZV010000462.1"/>
</dbReference>
<gene>
    <name evidence="1" type="ORF">G5C51_41220</name>
</gene>
<dbReference type="EMBL" id="JAAKZV010000462">
    <property type="protein sequence ID" value="NGN70292.1"/>
    <property type="molecule type" value="Genomic_DNA"/>
</dbReference>
<protein>
    <submittedName>
        <fullName evidence="1">Uncharacterized protein</fullName>
    </submittedName>
</protein>